<reference evidence="2 3" key="1">
    <citation type="journal article" date="2011" name="J. Bacteriol.">
        <title>Genome sequence of Haloplasma contractile, an unusual contractile bacterium from a deep-sea anoxic brine lake.</title>
        <authorList>
            <person name="Antunes A."/>
            <person name="Alam I."/>
            <person name="El Dorry H."/>
            <person name="Siam R."/>
            <person name="Robertson A."/>
            <person name="Bajic V.B."/>
            <person name="Stingl U."/>
        </authorList>
    </citation>
    <scope>NUCLEOTIDE SEQUENCE [LARGE SCALE GENOMIC DNA]</scope>
    <source>
        <strain evidence="2 3">SSD-17B</strain>
    </source>
</reference>
<feature type="transmembrane region" description="Helical" evidence="1">
    <location>
        <begin position="457"/>
        <end position="482"/>
    </location>
</feature>
<evidence type="ECO:0000313" key="2">
    <source>
        <dbReference type="EMBL" id="ERJ12940.1"/>
    </source>
</evidence>
<dbReference type="InParanoid" id="F7Q1K9"/>
<feature type="transmembrane region" description="Helical" evidence="1">
    <location>
        <begin position="352"/>
        <end position="370"/>
    </location>
</feature>
<dbReference type="AlphaFoldDB" id="F7Q1K9"/>
<name>F7Q1K9_9MOLU</name>
<sequence length="669" mass="77971">MNLQLVFAITILFGIYYTTGTSLKHILRLKYKGFNVLVGFLAIFGLFHILAIIPTLLHLPFDLIAYRILPLVLMMAVIMTVVRFFYYRHYEFEKINKWLMITTLVFLSLYYLFDFIVFGDASFYLPLIKQNIGVEHVYLDGGSPWSGNPNLEIGYMRAFVTYELFVGSLASIFQVDSTIFSVNVMSALNLIIILTSWYSFFSHLFKKEVRGQNAYLLFLFMFICSNVTIHRVFHPLNAFNFMTNLYAGKTIYFYAVLPLFFIIINKVSKLTKGSLFIVLFALNLIVPGLTASSLFMQLILSLSVFAYFLLIRQPEDITLGKFLLSTLTPLSIHYLVMIFLRTFNHVGILMKMALLITAIFISVSSYYLVLNDGHILKTKKRIIRLGFIYIYTLIALISTGYFIYFLINHPLRWNYVGTFIQAHVRNGFNLIIFYAISILGMNYILKDDDREHQLSLIFFWLPIILVVLFLNPFTGFLTARLITSFSMYHRILYLFPLGYLAAYFLASKKQYKHLMIYIVLILFPGNSIFNDLRLMHHTDEHPYYRVDHDVVDVGHYFEKQDERFKIIGVTDITRGIRIISTNVELVIDEYDLRQREYNLYKDEDLLNLFLAVNDQAPLLIDDFKSVTSEYEIDKVVVYKNSAICMQLTYHGYEKETVGKYAIITLNHHP</sequence>
<accession>F7Q1K9</accession>
<feature type="transmembrane region" description="Helical" evidence="1">
    <location>
        <begin position="34"/>
        <end position="57"/>
    </location>
</feature>
<feature type="transmembrane region" description="Helical" evidence="1">
    <location>
        <begin position="98"/>
        <end position="118"/>
    </location>
</feature>
<feature type="transmembrane region" description="Helical" evidence="1">
    <location>
        <begin position="294"/>
        <end position="310"/>
    </location>
</feature>
<feature type="transmembrane region" description="Helical" evidence="1">
    <location>
        <begin position="63"/>
        <end position="86"/>
    </location>
</feature>
<feature type="transmembrane region" description="Helical" evidence="1">
    <location>
        <begin position="179"/>
        <end position="201"/>
    </location>
</feature>
<feature type="transmembrane region" description="Helical" evidence="1">
    <location>
        <begin position="270"/>
        <end position="288"/>
    </location>
</feature>
<evidence type="ECO:0000313" key="3">
    <source>
        <dbReference type="Proteomes" id="UP000005707"/>
    </source>
</evidence>
<keyword evidence="1" id="KW-0812">Transmembrane</keyword>
<keyword evidence="3" id="KW-1185">Reference proteome</keyword>
<reference evidence="2 3" key="2">
    <citation type="journal article" date="2013" name="PLoS ONE">
        <title>INDIGO - INtegrated Data Warehouse of MIcrobial GenOmes with Examples from the Red Sea Extremophiles.</title>
        <authorList>
            <person name="Alam I."/>
            <person name="Antunes A."/>
            <person name="Kamau A.A."/>
            <person name="Ba Alawi W."/>
            <person name="Kalkatawi M."/>
            <person name="Stingl U."/>
            <person name="Bajic V.B."/>
        </authorList>
    </citation>
    <scope>NUCLEOTIDE SEQUENCE [LARGE SCALE GENOMIC DNA]</scope>
    <source>
        <strain evidence="2 3">SSD-17B</strain>
    </source>
</reference>
<gene>
    <name evidence="2" type="ORF">HLPCO_001280</name>
</gene>
<dbReference type="Pfam" id="PF19554">
    <property type="entry name" value="DUF6077"/>
    <property type="match status" value="1"/>
</dbReference>
<comment type="caution">
    <text evidence="2">The sequence shown here is derived from an EMBL/GenBank/DDBJ whole genome shotgun (WGS) entry which is preliminary data.</text>
</comment>
<dbReference type="RefSeq" id="WP_008825647.1">
    <property type="nucleotide sequence ID" value="NZ_AFNU02000003.1"/>
</dbReference>
<protein>
    <submittedName>
        <fullName evidence="2">Uncharacterized protein</fullName>
    </submittedName>
</protein>
<dbReference type="EMBL" id="AFNU02000003">
    <property type="protein sequence ID" value="ERJ12940.1"/>
    <property type="molecule type" value="Genomic_DNA"/>
</dbReference>
<feature type="transmembrane region" description="Helical" evidence="1">
    <location>
        <begin position="427"/>
        <end position="445"/>
    </location>
</feature>
<dbReference type="InterPro" id="IPR045723">
    <property type="entry name" value="DUF6077"/>
</dbReference>
<feature type="transmembrane region" description="Helical" evidence="1">
    <location>
        <begin position="382"/>
        <end position="407"/>
    </location>
</feature>
<feature type="transmembrane region" description="Helical" evidence="1">
    <location>
        <begin position="213"/>
        <end position="233"/>
    </location>
</feature>
<keyword evidence="1" id="KW-0472">Membrane</keyword>
<dbReference type="STRING" id="1033810.HLPCO_001280"/>
<feature type="transmembrane region" description="Helical" evidence="1">
    <location>
        <begin position="6"/>
        <end position="27"/>
    </location>
</feature>
<feature type="transmembrane region" description="Helical" evidence="1">
    <location>
        <begin position="322"/>
        <end position="340"/>
    </location>
</feature>
<evidence type="ECO:0000256" key="1">
    <source>
        <dbReference type="SAM" id="Phobius"/>
    </source>
</evidence>
<feature type="transmembrane region" description="Helical" evidence="1">
    <location>
        <begin position="245"/>
        <end position="263"/>
    </location>
</feature>
<organism evidence="2 3">
    <name type="scientific">Haloplasma contractile SSD-17B</name>
    <dbReference type="NCBI Taxonomy" id="1033810"/>
    <lineage>
        <taxon>Bacteria</taxon>
        <taxon>Bacillati</taxon>
        <taxon>Mycoplasmatota</taxon>
        <taxon>Mollicutes</taxon>
        <taxon>Haloplasmatales</taxon>
        <taxon>Haloplasmataceae</taxon>
        <taxon>Haloplasma</taxon>
    </lineage>
</organism>
<keyword evidence="1" id="KW-1133">Transmembrane helix</keyword>
<proteinExistence type="predicted"/>
<dbReference type="Proteomes" id="UP000005707">
    <property type="component" value="Unassembled WGS sequence"/>
</dbReference>
<dbReference type="eggNOG" id="ENOG502ZXSN">
    <property type="taxonomic scope" value="Bacteria"/>
</dbReference>
<feature type="transmembrane region" description="Helical" evidence="1">
    <location>
        <begin position="488"/>
        <end position="506"/>
    </location>
</feature>